<keyword evidence="6" id="KW-0680">Restriction system</keyword>
<evidence type="ECO:0000256" key="2">
    <source>
        <dbReference type="ARBA" id="ARBA00012185"/>
    </source>
</evidence>
<evidence type="ECO:0000256" key="6">
    <source>
        <dbReference type="ARBA" id="ARBA00022747"/>
    </source>
</evidence>
<evidence type="ECO:0000256" key="4">
    <source>
        <dbReference type="ARBA" id="ARBA00022679"/>
    </source>
</evidence>
<dbReference type="SUPFAM" id="SSF53335">
    <property type="entry name" value="S-adenosyl-L-methionine-dependent methyltransferases"/>
    <property type="match status" value="1"/>
</dbReference>
<dbReference type="GO" id="GO:0009307">
    <property type="term" value="P:DNA restriction-modification system"/>
    <property type="evidence" value="ECO:0007669"/>
    <property type="project" value="UniProtKB-KW"/>
</dbReference>
<gene>
    <name evidence="8" type="ORF">ENX07_03765</name>
</gene>
<dbReference type="EMBL" id="DTMQ01000022">
    <property type="protein sequence ID" value="HGE99171.1"/>
    <property type="molecule type" value="Genomic_DNA"/>
</dbReference>
<dbReference type="AlphaFoldDB" id="A0A7C3YPT3"/>
<name>A0A7C3YPT3_UNCW3</name>
<dbReference type="GO" id="GO:0003677">
    <property type="term" value="F:DNA binding"/>
    <property type="evidence" value="ECO:0007669"/>
    <property type="project" value="InterPro"/>
</dbReference>
<evidence type="ECO:0000256" key="5">
    <source>
        <dbReference type="ARBA" id="ARBA00022691"/>
    </source>
</evidence>
<comment type="catalytic activity">
    <reaction evidence="7">
        <text>a 2'-deoxycytidine in DNA + S-adenosyl-L-methionine = an N(4)-methyl-2'-deoxycytidine in DNA + S-adenosyl-L-homocysteine + H(+)</text>
        <dbReference type="Rhea" id="RHEA:16857"/>
        <dbReference type="Rhea" id="RHEA-COMP:11369"/>
        <dbReference type="Rhea" id="RHEA-COMP:13674"/>
        <dbReference type="ChEBI" id="CHEBI:15378"/>
        <dbReference type="ChEBI" id="CHEBI:57856"/>
        <dbReference type="ChEBI" id="CHEBI:59789"/>
        <dbReference type="ChEBI" id="CHEBI:85452"/>
        <dbReference type="ChEBI" id="CHEBI:137933"/>
        <dbReference type="EC" id="2.1.1.113"/>
    </reaction>
</comment>
<dbReference type="GO" id="GO:0015667">
    <property type="term" value="F:site-specific DNA-methyltransferase (cytosine-N4-specific) activity"/>
    <property type="evidence" value="ECO:0007669"/>
    <property type="project" value="UniProtKB-EC"/>
</dbReference>
<dbReference type="GO" id="GO:0032259">
    <property type="term" value="P:methylation"/>
    <property type="evidence" value="ECO:0007669"/>
    <property type="project" value="UniProtKB-KW"/>
</dbReference>
<evidence type="ECO:0000256" key="1">
    <source>
        <dbReference type="ARBA" id="ARBA00010203"/>
    </source>
</evidence>
<reference evidence="8" key="1">
    <citation type="journal article" date="2020" name="mSystems">
        <title>Genome- and Community-Level Interaction Insights into Carbon Utilization and Element Cycling Functions of Hydrothermarchaeota in Hydrothermal Sediment.</title>
        <authorList>
            <person name="Zhou Z."/>
            <person name="Liu Y."/>
            <person name="Xu W."/>
            <person name="Pan J."/>
            <person name="Luo Z.H."/>
            <person name="Li M."/>
        </authorList>
    </citation>
    <scope>NUCLEOTIDE SEQUENCE [LARGE SCALE GENOMIC DNA]</scope>
    <source>
        <strain evidence="8">SpSt-906</strain>
    </source>
</reference>
<sequence length="87" mass="10459">MIKDYQNKVFSRDTLIILKSLPDEIIYAKVTSPPYNIRWKRGKLLQPMDWLRKRKWTIREKSKHVFLVMDEKKGGLVIDPYCDFGCR</sequence>
<organism evidence="8">
    <name type="scientific">candidate division WOR-3 bacterium</name>
    <dbReference type="NCBI Taxonomy" id="2052148"/>
    <lineage>
        <taxon>Bacteria</taxon>
        <taxon>Bacteria division WOR-3</taxon>
    </lineage>
</organism>
<keyword evidence="4" id="KW-0808">Transferase</keyword>
<protein>
    <recommendedName>
        <fullName evidence="2">site-specific DNA-methyltransferase (cytosine-N(4)-specific)</fullName>
        <ecNumber evidence="2">2.1.1.113</ecNumber>
    </recommendedName>
</protein>
<evidence type="ECO:0000256" key="7">
    <source>
        <dbReference type="ARBA" id="ARBA00049120"/>
    </source>
</evidence>
<proteinExistence type="inferred from homology"/>
<dbReference type="InterPro" id="IPR029063">
    <property type="entry name" value="SAM-dependent_MTases_sf"/>
</dbReference>
<dbReference type="InterPro" id="IPR017985">
    <property type="entry name" value="MeTrfase_CN4_CS"/>
</dbReference>
<comment type="caution">
    <text evidence="8">The sequence shown here is derived from an EMBL/GenBank/DDBJ whole genome shotgun (WGS) entry which is preliminary data.</text>
</comment>
<comment type="similarity">
    <text evidence="1">Belongs to the N(4)/N(6)-methyltransferase family. N(4) subfamily.</text>
</comment>
<evidence type="ECO:0000256" key="3">
    <source>
        <dbReference type="ARBA" id="ARBA00022603"/>
    </source>
</evidence>
<keyword evidence="3" id="KW-0489">Methyltransferase</keyword>
<keyword evidence="5" id="KW-0949">S-adenosyl-L-methionine</keyword>
<dbReference type="EC" id="2.1.1.113" evidence="2"/>
<evidence type="ECO:0000313" key="8">
    <source>
        <dbReference type="EMBL" id="HGE99171.1"/>
    </source>
</evidence>
<accession>A0A7C3YPT3</accession>
<dbReference type="PROSITE" id="PS00093">
    <property type="entry name" value="N4_MTASE"/>
    <property type="match status" value="1"/>
</dbReference>